<proteinExistence type="predicted"/>
<dbReference type="EMBL" id="RPFW01000004">
    <property type="protein sequence ID" value="TVZ03697.1"/>
    <property type="molecule type" value="Genomic_DNA"/>
</dbReference>
<organism evidence="2 3">
    <name type="scientific">Trebonia kvetii</name>
    <dbReference type="NCBI Taxonomy" id="2480626"/>
    <lineage>
        <taxon>Bacteria</taxon>
        <taxon>Bacillati</taxon>
        <taxon>Actinomycetota</taxon>
        <taxon>Actinomycetes</taxon>
        <taxon>Streptosporangiales</taxon>
        <taxon>Treboniaceae</taxon>
        <taxon>Trebonia</taxon>
    </lineage>
</organism>
<keyword evidence="3" id="KW-1185">Reference proteome</keyword>
<reference evidence="2 3" key="1">
    <citation type="submission" date="2018-11" db="EMBL/GenBank/DDBJ databases">
        <title>Trebonia kvetii gen.nov., sp.nov., a novel acidophilic actinobacterium, and proposal of the new actinobacterial family Treboniaceae fam. nov.</title>
        <authorList>
            <person name="Rapoport D."/>
            <person name="Sagova-Mareckova M."/>
            <person name="Sedlacek I."/>
            <person name="Provaznik J."/>
            <person name="Kralova S."/>
            <person name="Pavlinic D."/>
            <person name="Benes V."/>
            <person name="Kopecky J."/>
        </authorList>
    </citation>
    <scope>NUCLEOTIDE SEQUENCE [LARGE SCALE GENOMIC DNA]</scope>
    <source>
        <strain evidence="2 3">15Tr583</strain>
    </source>
</reference>
<dbReference type="AlphaFoldDB" id="A0A6P2BYC9"/>
<evidence type="ECO:0000313" key="3">
    <source>
        <dbReference type="Proteomes" id="UP000460272"/>
    </source>
</evidence>
<sequence length="76" mass="7905">MSDVGLALGVPVGELLSEPLREEILGLTGEIAHNVVRVAVPWTSYLIGVAVGRGASPQEALRIVAELLPSGESSEQ</sequence>
<evidence type="ECO:0000313" key="2">
    <source>
        <dbReference type="EMBL" id="TVZ03697.1"/>
    </source>
</evidence>
<gene>
    <name evidence="2" type="ORF">EAS64_23220</name>
</gene>
<dbReference type="OrthoDB" id="4735656at2"/>
<feature type="domain" description="DUF6457" evidence="1">
    <location>
        <begin position="7"/>
        <end position="70"/>
    </location>
</feature>
<dbReference type="Pfam" id="PF20058">
    <property type="entry name" value="DUF6457"/>
    <property type="match status" value="1"/>
</dbReference>
<dbReference type="Proteomes" id="UP000460272">
    <property type="component" value="Unassembled WGS sequence"/>
</dbReference>
<name>A0A6P2BYC9_9ACTN</name>
<protein>
    <recommendedName>
        <fullName evidence="1">DUF6457 domain-containing protein</fullName>
    </recommendedName>
</protein>
<dbReference type="InterPro" id="IPR045598">
    <property type="entry name" value="DUF6457"/>
</dbReference>
<comment type="caution">
    <text evidence="2">The sequence shown here is derived from an EMBL/GenBank/DDBJ whole genome shotgun (WGS) entry which is preliminary data.</text>
</comment>
<evidence type="ECO:0000259" key="1">
    <source>
        <dbReference type="Pfam" id="PF20058"/>
    </source>
</evidence>
<accession>A0A6P2BYC9</accession>